<dbReference type="EMBL" id="GBRH01261937">
    <property type="protein sequence ID" value="JAD35958.1"/>
    <property type="molecule type" value="Transcribed_RNA"/>
</dbReference>
<reference evidence="1" key="1">
    <citation type="submission" date="2014-09" db="EMBL/GenBank/DDBJ databases">
        <authorList>
            <person name="Magalhaes I.L.F."/>
            <person name="Oliveira U."/>
            <person name="Santos F.R."/>
            <person name="Vidigal T.H.D.A."/>
            <person name="Brescovit A.D."/>
            <person name="Santos A.J."/>
        </authorList>
    </citation>
    <scope>NUCLEOTIDE SEQUENCE</scope>
    <source>
        <tissue evidence="1">Shoot tissue taken approximately 20 cm above the soil surface</tissue>
    </source>
</reference>
<name>A0A0A8ZE36_ARUDO</name>
<evidence type="ECO:0000313" key="1">
    <source>
        <dbReference type="EMBL" id="JAD35958.1"/>
    </source>
</evidence>
<protein>
    <submittedName>
        <fullName evidence="1">Uncharacterized protein</fullName>
    </submittedName>
</protein>
<sequence length="146" mass="17293">MIGDVTDPTERAAPSRRAPSIRRHWSRRRRYARPWTRRWCGRVHHAGDDLMRLRVRRRPWPACPRPRHGRVPELLLAVGALGCPRRGPNRPRRAPNASRTGRVRRRGRRALCCRRLHPRRRPCPGQRPGRARPPRLEAARWARIRH</sequence>
<reference evidence="1" key="2">
    <citation type="journal article" date="2015" name="Data Brief">
        <title>Shoot transcriptome of the giant reed, Arundo donax.</title>
        <authorList>
            <person name="Barrero R.A."/>
            <person name="Guerrero F.D."/>
            <person name="Moolhuijzen P."/>
            <person name="Goolsby J.A."/>
            <person name="Tidwell J."/>
            <person name="Bellgard S.E."/>
            <person name="Bellgard M.I."/>
        </authorList>
    </citation>
    <scope>NUCLEOTIDE SEQUENCE</scope>
    <source>
        <tissue evidence="1">Shoot tissue taken approximately 20 cm above the soil surface</tissue>
    </source>
</reference>
<accession>A0A0A8ZE36</accession>
<proteinExistence type="predicted"/>
<dbReference type="AlphaFoldDB" id="A0A0A8ZE36"/>
<organism evidence="1">
    <name type="scientific">Arundo donax</name>
    <name type="common">Giant reed</name>
    <name type="synonym">Donax arundinaceus</name>
    <dbReference type="NCBI Taxonomy" id="35708"/>
    <lineage>
        <taxon>Eukaryota</taxon>
        <taxon>Viridiplantae</taxon>
        <taxon>Streptophyta</taxon>
        <taxon>Embryophyta</taxon>
        <taxon>Tracheophyta</taxon>
        <taxon>Spermatophyta</taxon>
        <taxon>Magnoliopsida</taxon>
        <taxon>Liliopsida</taxon>
        <taxon>Poales</taxon>
        <taxon>Poaceae</taxon>
        <taxon>PACMAD clade</taxon>
        <taxon>Arundinoideae</taxon>
        <taxon>Arundineae</taxon>
        <taxon>Arundo</taxon>
    </lineage>
</organism>